<dbReference type="GO" id="GO:0003700">
    <property type="term" value="F:DNA-binding transcription factor activity"/>
    <property type="evidence" value="ECO:0007669"/>
    <property type="project" value="InterPro"/>
</dbReference>
<dbReference type="PANTHER" id="PTHR43537:SF53">
    <property type="entry name" value="HTH-TYPE TRANSCRIPTIONAL REPRESSOR NANR"/>
    <property type="match status" value="1"/>
</dbReference>
<dbReference type="PANTHER" id="PTHR43537">
    <property type="entry name" value="TRANSCRIPTIONAL REGULATOR, GNTR FAMILY"/>
    <property type="match status" value="1"/>
</dbReference>
<keyword evidence="2" id="KW-0238">DNA-binding</keyword>
<dbReference type="Gene3D" id="1.20.120.530">
    <property type="entry name" value="GntR ligand-binding domain-like"/>
    <property type="match status" value="1"/>
</dbReference>
<dbReference type="Proteomes" id="UP000249185">
    <property type="component" value="Unassembled WGS sequence"/>
</dbReference>
<evidence type="ECO:0000256" key="1">
    <source>
        <dbReference type="ARBA" id="ARBA00023015"/>
    </source>
</evidence>
<dbReference type="InterPro" id="IPR011711">
    <property type="entry name" value="GntR_C"/>
</dbReference>
<dbReference type="InterPro" id="IPR000524">
    <property type="entry name" value="Tscrpt_reg_HTH_GntR"/>
</dbReference>
<gene>
    <name evidence="6" type="ORF">DI556_08175</name>
</gene>
<name>A0A2W5N978_RHOSU</name>
<dbReference type="AlphaFoldDB" id="A0A2W5N978"/>
<evidence type="ECO:0000313" key="6">
    <source>
        <dbReference type="EMBL" id="PZQ50042.1"/>
    </source>
</evidence>
<comment type="caution">
    <text evidence="6">The sequence shown here is derived from an EMBL/GenBank/DDBJ whole genome shotgun (WGS) entry which is preliminary data.</text>
</comment>
<dbReference type="EMBL" id="QFPW01000005">
    <property type="protein sequence ID" value="PZQ50042.1"/>
    <property type="molecule type" value="Genomic_DNA"/>
</dbReference>
<dbReference type="Pfam" id="PF00392">
    <property type="entry name" value="GntR"/>
    <property type="match status" value="1"/>
</dbReference>
<reference evidence="6 7" key="1">
    <citation type="submission" date="2017-08" db="EMBL/GenBank/DDBJ databases">
        <title>Infants hospitalized years apart are colonized by the same room-sourced microbial strains.</title>
        <authorList>
            <person name="Brooks B."/>
            <person name="Olm M.R."/>
            <person name="Firek B.A."/>
            <person name="Baker R."/>
            <person name="Thomas B.C."/>
            <person name="Morowitz M.J."/>
            <person name="Banfield J.F."/>
        </authorList>
    </citation>
    <scope>NUCLEOTIDE SEQUENCE [LARGE SCALE GENOMIC DNA]</scope>
    <source>
        <strain evidence="6">S2_005_002_R2_34</strain>
    </source>
</reference>
<dbReference type="SUPFAM" id="SSF46785">
    <property type="entry name" value="Winged helix' DNA-binding domain"/>
    <property type="match status" value="1"/>
</dbReference>
<dbReference type="Pfam" id="PF07729">
    <property type="entry name" value="FCD"/>
    <property type="match status" value="1"/>
</dbReference>
<organism evidence="6 7">
    <name type="scientific">Rhodovulum sulfidophilum</name>
    <name type="common">Rhodobacter sulfidophilus</name>
    <dbReference type="NCBI Taxonomy" id="35806"/>
    <lineage>
        <taxon>Bacteria</taxon>
        <taxon>Pseudomonadati</taxon>
        <taxon>Pseudomonadota</taxon>
        <taxon>Alphaproteobacteria</taxon>
        <taxon>Rhodobacterales</taxon>
        <taxon>Paracoccaceae</taxon>
        <taxon>Rhodovulum</taxon>
    </lineage>
</organism>
<dbReference type="SMART" id="SM00895">
    <property type="entry name" value="FCD"/>
    <property type="match status" value="1"/>
</dbReference>
<evidence type="ECO:0000256" key="4">
    <source>
        <dbReference type="SAM" id="MobiDB-lite"/>
    </source>
</evidence>
<keyword evidence="3" id="KW-0804">Transcription</keyword>
<dbReference type="InterPro" id="IPR008920">
    <property type="entry name" value="TF_FadR/GntR_C"/>
</dbReference>
<dbReference type="SMART" id="SM00345">
    <property type="entry name" value="HTH_GNTR"/>
    <property type="match status" value="1"/>
</dbReference>
<proteinExistence type="predicted"/>
<evidence type="ECO:0000256" key="3">
    <source>
        <dbReference type="ARBA" id="ARBA00023163"/>
    </source>
</evidence>
<evidence type="ECO:0000259" key="5">
    <source>
        <dbReference type="PROSITE" id="PS50949"/>
    </source>
</evidence>
<protein>
    <submittedName>
        <fullName evidence="6">GntR family transcriptional regulator</fullName>
    </submittedName>
</protein>
<dbReference type="Gene3D" id="1.10.10.10">
    <property type="entry name" value="Winged helix-like DNA-binding domain superfamily/Winged helix DNA-binding domain"/>
    <property type="match status" value="1"/>
</dbReference>
<evidence type="ECO:0000256" key="2">
    <source>
        <dbReference type="ARBA" id="ARBA00023125"/>
    </source>
</evidence>
<dbReference type="SUPFAM" id="SSF48008">
    <property type="entry name" value="GntR ligand-binding domain-like"/>
    <property type="match status" value="1"/>
</dbReference>
<keyword evidence="1" id="KW-0805">Transcription regulation</keyword>
<feature type="domain" description="HTH gntR-type" evidence="5">
    <location>
        <begin position="20"/>
        <end position="87"/>
    </location>
</feature>
<feature type="region of interest" description="Disordered" evidence="4">
    <location>
        <begin position="1"/>
        <end position="21"/>
    </location>
</feature>
<dbReference type="PROSITE" id="PS50949">
    <property type="entry name" value="HTH_GNTR"/>
    <property type="match status" value="1"/>
</dbReference>
<dbReference type="GO" id="GO:0003677">
    <property type="term" value="F:DNA binding"/>
    <property type="evidence" value="ECO:0007669"/>
    <property type="project" value="UniProtKB-KW"/>
</dbReference>
<evidence type="ECO:0000313" key="7">
    <source>
        <dbReference type="Proteomes" id="UP000249185"/>
    </source>
</evidence>
<dbReference type="InterPro" id="IPR036388">
    <property type="entry name" value="WH-like_DNA-bd_sf"/>
</dbReference>
<dbReference type="InterPro" id="IPR036390">
    <property type="entry name" value="WH_DNA-bd_sf"/>
</dbReference>
<sequence length="248" mass="27901">MGLEDGGHQNEEPPAELRRGYAEREITRRLISAIFEHRLPPGARITEGQLAEAFSVSRTVVRQSMNRLSEMGVFKKTPNQGCTIAEPSRFEARMMLDTRLIMEPHIAHLVARSWTPAGLRILRDHLALEDTARQARDRSTLVRLTGEFHLKLAEITGNPYLIRMTTELQVLTCLAILVHAESETGCPRDEHSMIVDAIARRDGEAAAAAMTHHLRHVVEELQLDRAEPERNLASAFHWLSIGGVGRRK</sequence>
<accession>A0A2W5N978</accession>